<dbReference type="AlphaFoldDB" id="A0A4Z2JI73"/>
<evidence type="ECO:0000313" key="3">
    <source>
        <dbReference type="Proteomes" id="UP000314294"/>
    </source>
</evidence>
<evidence type="ECO:0000313" key="2">
    <source>
        <dbReference type="EMBL" id="TNN89318.1"/>
    </source>
</evidence>
<dbReference type="EMBL" id="SRLO01000002">
    <property type="protein sequence ID" value="TNN89318.1"/>
    <property type="molecule type" value="Genomic_DNA"/>
</dbReference>
<accession>A0A4Z2JI73</accession>
<evidence type="ECO:0000256" key="1">
    <source>
        <dbReference type="SAM" id="MobiDB-lite"/>
    </source>
</evidence>
<protein>
    <submittedName>
        <fullName evidence="2">Uncharacterized protein</fullName>
    </submittedName>
</protein>
<comment type="caution">
    <text evidence="2">The sequence shown here is derived from an EMBL/GenBank/DDBJ whole genome shotgun (WGS) entry which is preliminary data.</text>
</comment>
<name>A0A4Z2JI73_9TELE</name>
<organism evidence="2 3">
    <name type="scientific">Liparis tanakae</name>
    <name type="common">Tanaka's snailfish</name>
    <dbReference type="NCBI Taxonomy" id="230148"/>
    <lineage>
        <taxon>Eukaryota</taxon>
        <taxon>Metazoa</taxon>
        <taxon>Chordata</taxon>
        <taxon>Craniata</taxon>
        <taxon>Vertebrata</taxon>
        <taxon>Euteleostomi</taxon>
        <taxon>Actinopterygii</taxon>
        <taxon>Neopterygii</taxon>
        <taxon>Teleostei</taxon>
        <taxon>Neoteleostei</taxon>
        <taxon>Acanthomorphata</taxon>
        <taxon>Eupercaria</taxon>
        <taxon>Perciformes</taxon>
        <taxon>Cottioidei</taxon>
        <taxon>Cottales</taxon>
        <taxon>Liparidae</taxon>
        <taxon>Liparis</taxon>
    </lineage>
</organism>
<keyword evidence="3" id="KW-1185">Reference proteome</keyword>
<feature type="compositionally biased region" description="Polar residues" evidence="1">
    <location>
        <begin position="50"/>
        <end position="70"/>
    </location>
</feature>
<reference evidence="2 3" key="1">
    <citation type="submission" date="2019-03" db="EMBL/GenBank/DDBJ databases">
        <title>First draft genome of Liparis tanakae, snailfish: a comprehensive survey of snailfish specific genes.</title>
        <authorList>
            <person name="Kim W."/>
            <person name="Song I."/>
            <person name="Jeong J.-H."/>
            <person name="Kim D."/>
            <person name="Kim S."/>
            <person name="Ryu S."/>
            <person name="Song J.Y."/>
            <person name="Lee S.K."/>
        </authorList>
    </citation>
    <scope>NUCLEOTIDE SEQUENCE [LARGE SCALE GENOMIC DNA]</scope>
    <source>
        <tissue evidence="2">Muscle</tissue>
    </source>
</reference>
<feature type="region of interest" description="Disordered" evidence="1">
    <location>
        <begin position="17"/>
        <end position="70"/>
    </location>
</feature>
<dbReference type="Proteomes" id="UP000314294">
    <property type="component" value="Unassembled WGS sequence"/>
</dbReference>
<sequence length="272" mass="28997">MTTQAIRRKVAMTEAAKRPISLNGGTASGPFRNYGDGPDSTDFSERLPSDATSLNTDATTSGTRRGSEESTCFANWRDASLCADANGGGVTQPRGPRASQRVVLRPAPSPEVSVDGVLWADGLTLGRAGTHISALPVVLIGHDEVVLHRVQDLGPVQGGKVAQVWILLDPHGSPGDIHEAVEAHLLQLQHLVNHESVVEEEVVSADHRQVGEDLAEDLQAVDPEQQHIVGHHSQLRVAEAPEVLGLGLEHEQDLQVALDDGAVLQRLEVDIA</sequence>
<gene>
    <name evidence="2" type="ORF">EYF80_000606</name>
</gene>
<proteinExistence type="predicted"/>